<evidence type="ECO:0000313" key="2">
    <source>
        <dbReference type="EMBL" id="CAD8650981.1"/>
    </source>
</evidence>
<name>A0A7S0MTY6_9CRYP</name>
<evidence type="ECO:0000256" key="1">
    <source>
        <dbReference type="SAM" id="MobiDB-lite"/>
    </source>
</evidence>
<dbReference type="EMBL" id="HBEZ01048917">
    <property type="protein sequence ID" value="CAD8650981.1"/>
    <property type="molecule type" value="Transcribed_RNA"/>
</dbReference>
<reference evidence="2" key="1">
    <citation type="submission" date="2021-01" db="EMBL/GenBank/DDBJ databases">
        <authorList>
            <person name="Corre E."/>
            <person name="Pelletier E."/>
            <person name="Niang G."/>
            <person name="Scheremetjew M."/>
            <person name="Finn R."/>
            <person name="Kale V."/>
            <person name="Holt S."/>
            <person name="Cochrane G."/>
            <person name="Meng A."/>
            <person name="Brown T."/>
            <person name="Cohen L."/>
        </authorList>
    </citation>
    <scope>NUCLEOTIDE SEQUENCE</scope>
    <source>
        <strain evidence="2">CCAP979/52</strain>
    </source>
</reference>
<protein>
    <submittedName>
        <fullName evidence="2">Uncharacterized protein</fullName>
    </submittedName>
</protein>
<proteinExistence type="predicted"/>
<sequence length="154" mass="17379">MPTRDPSKNVEYVKKSLLKKKEALGAVEYNKINAETEQRHRDKLKSQMGLEEYKKQQAEYMKEYRAKKKASKTHDNAKAINTIADAVKARAARRQMEAAAIEKATKTANKLKEIGAHVKVLHTAANKTGNKLTEIGEKLKQAPKNKRGRPPKSK</sequence>
<organism evidence="2">
    <name type="scientific">Cryptomonas curvata</name>
    <dbReference type="NCBI Taxonomy" id="233186"/>
    <lineage>
        <taxon>Eukaryota</taxon>
        <taxon>Cryptophyceae</taxon>
        <taxon>Cryptomonadales</taxon>
        <taxon>Cryptomonadaceae</taxon>
        <taxon>Cryptomonas</taxon>
    </lineage>
</organism>
<gene>
    <name evidence="2" type="ORF">CCUR1050_LOCUS26914</name>
</gene>
<feature type="compositionally biased region" description="Basic residues" evidence="1">
    <location>
        <begin position="141"/>
        <end position="154"/>
    </location>
</feature>
<feature type="region of interest" description="Disordered" evidence="1">
    <location>
        <begin position="127"/>
        <end position="154"/>
    </location>
</feature>
<accession>A0A7S0MTY6</accession>
<dbReference type="AlphaFoldDB" id="A0A7S0MTY6"/>